<evidence type="ECO:0000256" key="3">
    <source>
        <dbReference type="ARBA" id="ARBA00022759"/>
    </source>
</evidence>
<evidence type="ECO:0000256" key="9">
    <source>
        <dbReference type="ARBA" id="ARBA00038592"/>
    </source>
</evidence>
<dbReference type="InterPro" id="IPR042211">
    <property type="entry name" value="CRISPR-assoc_Cas1_N"/>
</dbReference>
<accession>A0A2M9CUP6</accession>
<dbReference type="InterPro" id="IPR042206">
    <property type="entry name" value="CRISPR-assoc_Cas1_C"/>
</dbReference>
<dbReference type="InterPro" id="IPR002729">
    <property type="entry name" value="CRISPR-assoc_Cas1"/>
</dbReference>
<feature type="binding site" evidence="10">
    <location>
        <position position="164"/>
    </location>
    <ligand>
        <name>Mn(2+)</name>
        <dbReference type="ChEBI" id="CHEBI:29035"/>
    </ligand>
</feature>
<evidence type="ECO:0000256" key="5">
    <source>
        <dbReference type="ARBA" id="ARBA00022842"/>
    </source>
</evidence>
<keyword evidence="3 10" id="KW-0255">Endonuclease</keyword>
<dbReference type="NCBIfam" id="TIGR00287">
    <property type="entry name" value="cas1"/>
    <property type="match status" value="1"/>
</dbReference>
<name>A0A2M9CUP6_9BACT</name>
<dbReference type="OrthoDB" id="9803119at2"/>
<keyword evidence="4 10" id="KW-0378">Hydrolase</keyword>
<reference evidence="11 12" key="1">
    <citation type="submission" date="2017-11" db="EMBL/GenBank/DDBJ databases">
        <title>Genomic Encyclopedia of Archaeal and Bacterial Type Strains, Phase II (KMG-II): From Individual Species to Whole Genera.</title>
        <authorList>
            <person name="Goeker M."/>
        </authorList>
    </citation>
    <scope>NUCLEOTIDE SEQUENCE [LARGE SCALE GENOMIC DNA]</scope>
    <source>
        <strain evidence="11 12">DSM 27268</strain>
    </source>
</reference>
<dbReference type="AlphaFoldDB" id="A0A2M9CUP6"/>
<sequence length="326" mass="37617">MHLVISSYGTVLAKENEMFAIINHNGKQLITPQEVKSITISKGARISSDAVLLAISHEIDVVFVDQKGMPQGRIWSHHYGSIATIRKNQLEFIYSSESIKWIKSIILEKIDNQIALLLTLDTDDDRLNRIIKRSIRAMMDYKGKLAQLQGKIIPDIATSLRGWEGAASKRYFETIAEYMPSFYRFQGRTQHPAADPFNALLNYGYGMLYGKIEGALIKAGIDPYVGVFHRDDYNRPVLVYDVMEKFRVWIDYVVVRLCREEVFPEDQFVRKEGGVWIEGIVKRILIQAIQDYLSEIITYRRLQRSRENHIQLYAQELASYFQGLKS</sequence>
<comment type="function">
    <text evidence="10">CRISPR (clustered regularly interspaced short palindromic repeat), is an adaptive immune system that provides protection against mobile genetic elements (viruses, transposable elements and conjugative plasmids). CRISPR clusters contain spacers, sequences complementary to antecedent mobile elements, and target invading nucleic acids. CRISPR clusters are transcribed and processed into CRISPR RNA (crRNA). Acts as a dsDNA endonuclease. Involved in the integration of spacer DNA into the CRISPR cassette.</text>
</comment>
<dbReference type="EMBL" id="PGFG01000001">
    <property type="protein sequence ID" value="PJJ75603.1"/>
    <property type="molecule type" value="Genomic_DNA"/>
</dbReference>
<evidence type="ECO:0000256" key="1">
    <source>
        <dbReference type="ARBA" id="ARBA00022722"/>
    </source>
</evidence>
<dbReference type="InterPro" id="IPR050646">
    <property type="entry name" value="Cas1"/>
</dbReference>
<comment type="caution">
    <text evidence="11">The sequence shown here is derived from an EMBL/GenBank/DDBJ whole genome shotgun (WGS) entry which is preliminary data.</text>
</comment>
<evidence type="ECO:0000256" key="2">
    <source>
        <dbReference type="ARBA" id="ARBA00022723"/>
    </source>
</evidence>
<dbReference type="GO" id="GO:0003677">
    <property type="term" value="F:DNA binding"/>
    <property type="evidence" value="ECO:0007669"/>
    <property type="project" value="UniProtKB-KW"/>
</dbReference>
<dbReference type="GO" id="GO:0043571">
    <property type="term" value="P:maintenance of CRISPR repeat elements"/>
    <property type="evidence" value="ECO:0007669"/>
    <property type="project" value="UniProtKB-UniRule"/>
</dbReference>
<dbReference type="Gene3D" id="3.100.10.20">
    <property type="entry name" value="CRISPR-associated endonuclease Cas1, N-terminal domain"/>
    <property type="match status" value="1"/>
</dbReference>
<feature type="binding site" evidence="10">
    <location>
        <position position="244"/>
    </location>
    <ligand>
        <name>Mn(2+)</name>
        <dbReference type="ChEBI" id="CHEBI:29035"/>
    </ligand>
</feature>
<dbReference type="GO" id="GO:0004519">
    <property type="term" value="F:endonuclease activity"/>
    <property type="evidence" value="ECO:0007669"/>
    <property type="project" value="UniProtKB-UniRule"/>
</dbReference>
<dbReference type="EC" id="3.1.-.-" evidence="10"/>
<evidence type="ECO:0000256" key="6">
    <source>
        <dbReference type="ARBA" id="ARBA00023118"/>
    </source>
</evidence>
<dbReference type="PANTHER" id="PTHR34353">
    <property type="entry name" value="CRISPR-ASSOCIATED ENDONUCLEASE CAS1 1"/>
    <property type="match status" value="1"/>
</dbReference>
<dbReference type="Pfam" id="PF01867">
    <property type="entry name" value="Cas_Cas1"/>
    <property type="match status" value="1"/>
</dbReference>
<gene>
    <name evidence="10" type="primary">cas1</name>
    <name evidence="11" type="ORF">BXY57_1183</name>
</gene>
<evidence type="ECO:0000256" key="4">
    <source>
        <dbReference type="ARBA" id="ARBA00022801"/>
    </source>
</evidence>
<evidence type="ECO:0000313" key="12">
    <source>
        <dbReference type="Proteomes" id="UP000230000"/>
    </source>
</evidence>
<protein>
    <recommendedName>
        <fullName evidence="10">CRISPR-associated endonuclease Cas1</fullName>
        <ecNumber evidence="10">3.1.-.-</ecNumber>
    </recommendedName>
</protein>
<evidence type="ECO:0000256" key="10">
    <source>
        <dbReference type="HAMAP-Rule" id="MF_01470"/>
    </source>
</evidence>
<feature type="binding site" evidence="10">
    <location>
        <position position="229"/>
    </location>
    <ligand>
        <name>Mn(2+)</name>
        <dbReference type="ChEBI" id="CHEBI:29035"/>
    </ligand>
</feature>
<keyword evidence="6 10" id="KW-0051">Antiviral defense</keyword>
<dbReference type="GO" id="GO:0051607">
    <property type="term" value="P:defense response to virus"/>
    <property type="evidence" value="ECO:0007669"/>
    <property type="project" value="UniProtKB-UniRule"/>
</dbReference>
<keyword evidence="5 10" id="KW-0460">Magnesium</keyword>
<dbReference type="CDD" id="cd09634">
    <property type="entry name" value="Cas1_I-II-III"/>
    <property type="match status" value="1"/>
</dbReference>
<dbReference type="Proteomes" id="UP000230000">
    <property type="component" value="Unassembled WGS sequence"/>
</dbReference>
<evidence type="ECO:0000313" key="11">
    <source>
        <dbReference type="EMBL" id="PJJ75603.1"/>
    </source>
</evidence>
<dbReference type="GO" id="GO:0046872">
    <property type="term" value="F:metal ion binding"/>
    <property type="evidence" value="ECO:0007669"/>
    <property type="project" value="UniProtKB-UniRule"/>
</dbReference>
<dbReference type="RefSeq" id="WP_100314188.1">
    <property type="nucleotide sequence ID" value="NZ_PGFG01000001.1"/>
</dbReference>
<dbReference type="HAMAP" id="MF_01470">
    <property type="entry name" value="Cas1"/>
    <property type="match status" value="1"/>
</dbReference>
<evidence type="ECO:0000256" key="7">
    <source>
        <dbReference type="ARBA" id="ARBA00023125"/>
    </source>
</evidence>
<keyword evidence="12" id="KW-1185">Reference proteome</keyword>
<organism evidence="11 12">
    <name type="scientific">Thermoflavifilum aggregans</name>
    <dbReference type="NCBI Taxonomy" id="454188"/>
    <lineage>
        <taxon>Bacteria</taxon>
        <taxon>Pseudomonadati</taxon>
        <taxon>Bacteroidota</taxon>
        <taxon>Chitinophagia</taxon>
        <taxon>Chitinophagales</taxon>
        <taxon>Chitinophagaceae</taxon>
        <taxon>Thermoflavifilum</taxon>
    </lineage>
</organism>
<dbReference type="PANTHER" id="PTHR34353:SF2">
    <property type="entry name" value="CRISPR-ASSOCIATED ENDONUCLEASE CAS1 1"/>
    <property type="match status" value="1"/>
</dbReference>
<proteinExistence type="inferred from homology"/>
<keyword evidence="8 10" id="KW-0464">Manganese</keyword>
<comment type="cofactor">
    <cofactor evidence="10">
        <name>Mg(2+)</name>
        <dbReference type="ChEBI" id="CHEBI:18420"/>
    </cofactor>
    <cofactor evidence="10">
        <name>Mn(2+)</name>
        <dbReference type="ChEBI" id="CHEBI:29035"/>
    </cofactor>
</comment>
<keyword evidence="7 10" id="KW-0238">DNA-binding</keyword>
<keyword evidence="2 10" id="KW-0479">Metal-binding</keyword>
<dbReference type="GO" id="GO:0016787">
    <property type="term" value="F:hydrolase activity"/>
    <property type="evidence" value="ECO:0007669"/>
    <property type="project" value="UniProtKB-KW"/>
</dbReference>
<evidence type="ECO:0000256" key="8">
    <source>
        <dbReference type="ARBA" id="ARBA00023211"/>
    </source>
</evidence>
<keyword evidence="1 10" id="KW-0540">Nuclease</keyword>
<comment type="subunit">
    <text evidence="9 10">Homodimer, forms a heterotetramer with a Cas2 homodimer.</text>
</comment>
<dbReference type="Gene3D" id="1.20.120.920">
    <property type="entry name" value="CRISPR-associated endonuclease Cas1, C-terminal domain"/>
    <property type="match status" value="1"/>
</dbReference>
<comment type="similarity">
    <text evidence="10">Belongs to the CRISPR-associated endonuclease Cas1 family.</text>
</comment>